<feature type="compositionally biased region" description="Low complexity" evidence="1">
    <location>
        <begin position="1"/>
        <end position="17"/>
    </location>
</feature>
<accession>A0A3N4IP13</accession>
<name>A0A3N4IP13_ASCIM</name>
<proteinExistence type="predicted"/>
<protein>
    <recommendedName>
        <fullName evidence="2">T6SS Phospholipase effector Tle1-like catalytic domain-containing protein</fullName>
    </recommendedName>
</protein>
<organism evidence="3 4">
    <name type="scientific">Ascobolus immersus RN42</name>
    <dbReference type="NCBI Taxonomy" id="1160509"/>
    <lineage>
        <taxon>Eukaryota</taxon>
        <taxon>Fungi</taxon>
        <taxon>Dikarya</taxon>
        <taxon>Ascomycota</taxon>
        <taxon>Pezizomycotina</taxon>
        <taxon>Pezizomycetes</taxon>
        <taxon>Pezizales</taxon>
        <taxon>Ascobolaceae</taxon>
        <taxon>Ascobolus</taxon>
    </lineage>
</organism>
<feature type="domain" description="T6SS Phospholipase effector Tle1-like catalytic" evidence="2">
    <location>
        <begin position="57"/>
        <end position="345"/>
    </location>
</feature>
<dbReference type="PANTHER" id="PTHR33840:SF2">
    <property type="entry name" value="TLE1 PHOSPHOLIPASE DOMAIN-CONTAINING PROTEIN"/>
    <property type="match status" value="1"/>
</dbReference>
<reference evidence="3 4" key="1">
    <citation type="journal article" date="2018" name="Nat. Ecol. Evol.">
        <title>Pezizomycetes genomes reveal the molecular basis of ectomycorrhizal truffle lifestyle.</title>
        <authorList>
            <person name="Murat C."/>
            <person name="Payen T."/>
            <person name="Noel B."/>
            <person name="Kuo A."/>
            <person name="Morin E."/>
            <person name="Chen J."/>
            <person name="Kohler A."/>
            <person name="Krizsan K."/>
            <person name="Balestrini R."/>
            <person name="Da Silva C."/>
            <person name="Montanini B."/>
            <person name="Hainaut M."/>
            <person name="Levati E."/>
            <person name="Barry K.W."/>
            <person name="Belfiori B."/>
            <person name="Cichocki N."/>
            <person name="Clum A."/>
            <person name="Dockter R.B."/>
            <person name="Fauchery L."/>
            <person name="Guy J."/>
            <person name="Iotti M."/>
            <person name="Le Tacon F."/>
            <person name="Lindquist E.A."/>
            <person name="Lipzen A."/>
            <person name="Malagnac F."/>
            <person name="Mello A."/>
            <person name="Molinier V."/>
            <person name="Miyauchi S."/>
            <person name="Poulain J."/>
            <person name="Riccioni C."/>
            <person name="Rubini A."/>
            <person name="Sitrit Y."/>
            <person name="Splivallo R."/>
            <person name="Traeger S."/>
            <person name="Wang M."/>
            <person name="Zifcakova L."/>
            <person name="Wipf D."/>
            <person name="Zambonelli A."/>
            <person name="Paolocci F."/>
            <person name="Nowrousian M."/>
            <person name="Ottonello S."/>
            <person name="Baldrian P."/>
            <person name="Spatafora J.W."/>
            <person name="Henrissat B."/>
            <person name="Nagy L.G."/>
            <person name="Aury J.M."/>
            <person name="Wincker P."/>
            <person name="Grigoriev I.V."/>
            <person name="Bonfante P."/>
            <person name="Martin F.M."/>
        </authorList>
    </citation>
    <scope>NUCLEOTIDE SEQUENCE [LARGE SCALE GENOMIC DNA]</scope>
    <source>
        <strain evidence="3 4">RN42</strain>
    </source>
</reference>
<evidence type="ECO:0000313" key="3">
    <source>
        <dbReference type="EMBL" id="RPA87659.1"/>
    </source>
</evidence>
<dbReference type="InterPro" id="IPR018712">
    <property type="entry name" value="Tle1-like_cat"/>
</dbReference>
<evidence type="ECO:0000256" key="1">
    <source>
        <dbReference type="SAM" id="MobiDB-lite"/>
    </source>
</evidence>
<dbReference type="Pfam" id="PF09994">
    <property type="entry name" value="T6SS_Tle1-like_cat"/>
    <property type="match status" value="1"/>
</dbReference>
<feature type="region of interest" description="Disordered" evidence="1">
    <location>
        <begin position="301"/>
        <end position="324"/>
    </location>
</feature>
<dbReference type="PANTHER" id="PTHR33840">
    <property type="match status" value="1"/>
</dbReference>
<dbReference type="EMBL" id="ML119646">
    <property type="protein sequence ID" value="RPA87659.1"/>
    <property type="molecule type" value="Genomic_DNA"/>
</dbReference>
<gene>
    <name evidence="3" type="ORF">BJ508DRAFT_320662</name>
</gene>
<keyword evidence="4" id="KW-1185">Reference proteome</keyword>
<dbReference type="OrthoDB" id="3162439at2759"/>
<feature type="region of interest" description="Disordered" evidence="1">
    <location>
        <begin position="1"/>
        <end position="47"/>
    </location>
</feature>
<sequence length="467" mass="52665">MATITTTTTTSSSSSSSPLSDGSDVLSPSTDNTDSSGLGSSNENLQTFVTPTFEQRRKLVLCFDGTNGTFKSNAGDSNIVKLCQLFDRRTEDQYHYYQPGIGTYTPAPAEASYTSRDLIRTLTEKFDLAFGTSFPSHVISGYMFLTRYFTPGSTIHLFGFSRGAYTARFLADMLSKIGLLSAGNEEMIQFAYRSYVSYLEAKDGSKDEEEKRVYMESFRETYCRSVRVETLGLFDTVGSIAIFREGFPKVKEAPAKHIRHAIAIDERRSRFRPTIFEWEELNRNDGEGSFKEEWFAGDHTDIGGGHYPDPQGPTPKDGDASKSLKGYEAEAHSIGNVALSWMVQEIIAIQSQSLPEKERLTWKEEKVEALKKAAEVAAKIGRWHSNLDLKRMGPVAERSTLRRGFAHLRNFIEWGFWWFVEFTPPWKPQFGKRRLIPEGAVIHTSVHVKIKHDATYRPTNIPSKLVE</sequence>
<dbReference type="STRING" id="1160509.A0A3N4IP13"/>
<dbReference type="Proteomes" id="UP000275078">
    <property type="component" value="Unassembled WGS sequence"/>
</dbReference>
<dbReference type="AlphaFoldDB" id="A0A3N4IP13"/>
<evidence type="ECO:0000313" key="4">
    <source>
        <dbReference type="Proteomes" id="UP000275078"/>
    </source>
</evidence>
<feature type="compositionally biased region" description="Polar residues" evidence="1">
    <location>
        <begin position="26"/>
        <end position="47"/>
    </location>
</feature>
<evidence type="ECO:0000259" key="2">
    <source>
        <dbReference type="Pfam" id="PF09994"/>
    </source>
</evidence>